<keyword evidence="4 6" id="KW-1015">Disulfide bond</keyword>
<evidence type="ECO:0000256" key="3">
    <source>
        <dbReference type="ARBA" id="ARBA00022737"/>
    </source>
</evidence>
<dbReference type="SMART" id="SM00181">
    <property type="entry name" value="EGF"/>
    <property type="match status" value="9"/>
</dbReference>
<evidence type="ECO:0000256" key="6">
    <source>
        <dbReference type="PROSITE-ProRule" id="PRU00076"/>
    </source>
</evidence>
<feature type="domain" description="EGF-like" evidence="8">
    <location>
        <begin position="232"/>
        <end position="268"/>
    </location>
</feature>
<dbReference type="SMART" id="SM00179">
    <property type="entry name" value="EGF_CA"/>
    <property type="match status" value="9"/>
</dbReference>
<dbReference type="InterPro" id="IPR018097">
    <property type="entry name" value="EGF_Ca-bd_CS"/>
</dbReference>
<feature type="disulfide bond" evidence="6">
    <location>
        <begin position="372"/>
        <end position="381"/>
    </location>
</feature>
<dbReference type="CDD" id="cd00054">
    <property type="entry name" value="EGF_CA"/>
    <property type="match status" value="9"/>
</dbReference>
<feature type="disulfide bond" evidence="6">
    <location>
        <begin position="220"/>
        <end position="229"/>
    </location>
</feature>
<dbReference type="Pfam" id="PF00008">
    <property type="entry name" value="EGF"/>
    <property type="match status" value="9"/>
</dbReference>
<dbReference type="PROSITE" id="PS00010">
    <property type="entry name" value="ASX_HYDROXYL"/>
    <property type="match status" value="8"/>
</dbReference>
<dbReference type="EMBL" id="UYJE01008329">
    <property type="protein sequence ID" value="VDI63031.1"/>
    <property type="molecule type" value="Genomic_DNA"/>
</dbReference>
<feature type="disulfide bond" evidence="6">
    <location>
        <begin position="334"/>
        <end position="343"/>
    </location>
</feature>
<keyword evidence="3" id="KW-0677">Repeat</keyword>
<gene>
    <name evidence="9" type="ORF">MGAL_10B033901</name>
</gene>
<proteinExistence type="predicted"/>
<dbReference type="SUPFAM" id="SSF57196">
    <property type="entry name" value="EGF/Laminin"/>
    <property type="match status" value="1"/>
</dbReference>
<feature type="domain" description="EGF-like" evidence="8">
    <location>
        <begin position="118"/>
        <end position="154"/>
    </location>
</feature>
<dbReference type="AlphaFoldDB" id="A0A8B6GES2"/>
<feature type="disulfide bond" evidence="6">
    <location>
        <begin position="182"/>
        <end position="191"/>
    </location>
</feature>
<feature type="domain" description="EGF-like" evidence="8">
    <location>
        <begin position="42"/>
        <end position="78"/>
    </location>
</feature>
<accession>A0A8B6GES2</accession>
<comment type="caution">
    <text evidence="6">Lacks conserved residue(s) required for the propagation of feature annotation.</text>
</comment>
<dbReference type="GO" id="GO:0007219">
    <property type="term" value="P:Notch signaling pathway"/>
    <property type="evidence" value="ECO:0007669"/>
    <property type="project" value="TreeGrafter"/>
</dbReference>
<dbReference type="PROSITE" id="PS01187">
    <property type="entry name" value="EGF_CA"/>
    <property type="match status" value="5"/>
</dbReference>
<dbReference type="Gene3D" id="3.40.50.150">
    <property type="entry name" value="Vaccinia Virus protein VP39"/>
    <property type="match status" value="1"/>
</dbReference>
<feature type="domain" description="EGF-like" evidence="8">
    <location>
        <begin position="80"/>
        <end position="116"/>
    </location>
</feature>
<dbReference type="PROSITE" id="PS00022">
    <property type="entry name" value="EGF_1"/>
    <property type="match status" value="9"/>
</dbReference>
<comment type="caution">
    <text evidence="9">The sequence shown here is derived from an EMBL/GenBank/DDBJ whole genome shotgun (WGS) entry which is preliminary data.</text>
</comment>
<protein>
    <recommendedName>
        <fullName evidence="8">EGF-like domain-containing protein</fullName>
    </recommendedName>
</protein>
<keyword evidence="5" id="KW-0325">Glycoprotein</keyword>
<dbReference type="Gene3D" id="2.10.25.10">
    <property type="entry name" value="Laminin"/>
    <property type="match status" value="10"/>
</dbReference>
<feature type="domain" description="EGF-like" evidence="8">
    <location>
        <begin position="194"/>
        <end position="230"/>
    </location>
</feature>
<feature type="disulfide bond" evidence="6">
    <location>
        <begin position="144"/>
        <end position="153"/>
    </location>
</feature>
<evidence type="ECO:0000256" key="1">
    <source>
        <dbReference type="ARBA" id="ARBA00022536"/>
    </source>
</evidence>
<feature type="domain" description="EGF-like" evidence="8">
    <location>
        <begin position="270"/>
        <end position="306"/>
    </location>
</feature>
<feature type="disulfide bond" evidence="6">
    <location>
        <begin position="296"/>
        <end position="305"/>
    </location>
</feature>
<dbReference type="PRINTS" id="PR00010">
    <property type="entry name" value="EGFBLOOD"/>
</dbReference>
<dbReference type="PANTHER" id="PTHR12916:SF13">
    <property type="entry name" value="SUSHI, VON WILLEBRAND FACTOR TYPE A, EGF AND PENTRAXIN DOMAIN-CONTAINING PROTEIN 1-LIKE"/>
    <property type="match status" value="1"/>
</dbReference>
<keyword evidence="2" id="KW-0732">Signal</keyword>
<evidence type="ECO:0000256" key="7">
    <source>
        <dbReference type="SAM" id="MobiDB-lite"/>
    </source>
</evidence>
<feature type="disulfide bond" evidence="6">
    <location>
        <begin position="258"/>
        <end position="267"/>
    </location>
</feature>
<evidence type="ECO:0000313" key="10">
    <source>
        <dbReference type="Proteomes" id="UP000596742"/>
    </source>
</evidence>
<dbReference type="FunFam" id="2.10.25.10:FF:000122">
    <property type="entry name" value="Protein crumbs homolog 2"/>
    <property type="match status" value="1"/>
</dbReference>
<evidence type="ECO:0000313" key="9">
    <source>
        <dbReference type="EMBL" id="VDI63031.1"/>
    </source>
</evidence>
<feature type="disulfide bond" evidence="6">
    <location>
        <begin position="106"/>
        <end position="115"/>
    </location>
</feature>
<dbReference type="FunFam" id="2.10.25.10:FF:000472">
    <property type="entry name" value="Uncharacterized protein, isoform A"/>
    <property type="match status" value="1"/>
</dbReference>
<dbReference type="InterPro" id="IPR009030">
    <property type="entry name" value="Growth_fac_rcpt_cys_sf"/>
</dbReference>
<dbReference type="SUPFAM" id="SSF57184">
    <property type="entry name" value="Growth factor receptor domain"/>
    <property type="match status" value="3"/>
</dbReference>
<dbReference type="Proteomes" id="UP000596742">
    <property type="component" value="Unassembled WGS sequence"/>
</dbReference>
<keyword evidence="10" id="KW-1185">Reference proteome</keyword>
<feature type="compositionally biased region" description="Polar residues" evidence="7">
    <location>
        <begin position="422"/>
        <end position="443"/>
    </location>
</feature>
<feature type="disulfide bond" evidence="6">
    <location>
        <begin position="68"/>
        <end position="77"/>
    </location>
</feature>
<dbReference type="InterPro" id="IPR001881">
    <property type="entry name" value="EGF-like_Ca-bd_dom"/>
</dbReference>
<sequence length="729" mass="81929">MTYRSLLSIREFKHGATCKDKVSDNYSCSYPPGYNGKNCGIDINECKPNPCKYGASCMNEVNGYTCVCKPGYEGKNCEIDINECKPNPCKYGASCMNEVNGYTCVCKPGYEGKNCEIDINECKPNPCKHGALCMNKVNRYTCVCKPGYEGKNCEIDINECKPNPCKHGASCMNEVNSYKCVCKPGYEGKNCEIDINECKPNPCQHGALCINEVNGYTCVCQLGYQGKNCEIDINECKLNPCQNGALCIDKLNGHTCVCQPGYTGKNCEIDINECKPNPCKHGASCMNEVNGYTCVCRPGYIGKKCEIDINECKPNPCKHGAACMNEVNGYTCVCQPGYNGKNCEIDINECKPNPCKHGATCMNEVNGYTCVCKPGYEGKNCEIGKLQKNLKNWTKSKISKLPVIESGKDDVIDKTVVLLSDSKTNVSPPNQRKRTNNTSSSIRKQLKEHHQPKYYNSTIERLDNIRVYDWSLPVWSNSSCIPLKNLHKTTYICLFDPKDDVNFSRSLIETGVWDKQLLREFKLLLAQKQDLNLLDIGSHLGLYSLTAAMLGHNVVSVEPFNKLFPAFYKSVVMNKFQKRITLLANAISSKKEFVKLSYEDKDMTSATVQSANEEEITIENIASQKVIPSITWKDLAHFVPFNKIVLKYDISFRNHNNNLLTEASDLFSTLDVQYVFMHWNHFILDAGNIVAFFKSRSYIPKKRVFGKPLKLSKFLKWKGGIIWEKDSRA</sequence>
<name>A0A8B6GES2_MYTGA</name>
<evidence type="ECO:0000256" key="5">
    <source>
        <dbReference type="ARBA" id="ARBA00023180"/>
    </source>
</evidence>
<organism evidence="9 10">
    <name type="scientific">Mytilus galloprovincialis</name>
    <name type="common">Mediterranean mussel</name>
    <dbReference type="NCBI Taxonomy" id="29158"/>
    <lineage>
        <taxon>Eukaryota</taxon>
        <taxon>Metazoa</taxon>
        <taxon>Spiralia</taxon>
        <taxon>Lophotrochozoa</taxon>
        <taxon>Mollusca</taxon>
        <taxon>Bivalvia</taxon>
        <taxon>Autobranchia</taxon>
        <taxon>Pteriomorphia</taxon>
        <taxon>Mytilida</taxon>
        <taxon>Mytiloidea</taxon>
        <taxon>Mytilidae</taxon>
        <taxon>Mytilinae</taxon>
        <taxon>Mytilus</taxon>
    </lineage>
</organism>
<dbReference type="OrthoDB" id="283575at2759"/>
<dbReference type="FunFam" id="2.10.25.10:FF:000031">
    <property type="entry name" value="neurogenic locus notch homolog protein 3"/>
    <property type="match status" value="1"/>
</dbReference>
<feature type="domain" description="EGF-like" evidence="8">
    <location>
        <begin position="346"/>
        <end position="382"/>
    </location>
</feature>
<feature type="region of interest" description="Disordered" evidence="7">
    <location>
        <begin position="422"/>
        <end position="447"/>
    </location>
</feature>
<dbReference type="PROSITE" id="PS50026">
    <property type="entry name" value="EGF_3"/>
    <property type="match status" value="9"/>
</dbReference>
<keyword evidence="1 6" id="KW-0245">EGF-like domain</keyword>
<evidence type="ECO:0000259" key="8">
    <source>
        <dbReference type="PROSITE" id="PS50026"/>
    </source>
</evidence>
<dbReference type="SUPFAM" id="SSF53335">
    <property type="entry name" value="S-adenosyl-L-methionine-dependent methyltransferases"/>
    <property type="match status" value="1"/>
</dbReference>
<dbReference type="InterPro" id="IPR000152">
    <property type="entry name" value="EGF-type_Asp/Asn_hydroxyl_site"/>
</dbReference>
<dbReference type="PANTHER" id="PTHR12916">
    <property type="entry name" value="CYTOCHROME C OXIDASE POLYPEPTIDE VIC-2"/>
    <property type="match status" value="1"/>
</dbReference>
<dbReference type="GO" id="GO:0005509">
    <property type="term" value="F:calcium ion binding"/>
    <property type="evidence" value="ECO:0007669"/>
    <property type="project" value="InterPro"/>
</dbReference>
<feature type="domain" description="EGF-like" evidence="8">
    <location>
        <begin position="308"/>
        <end position="344"/>
    </location>
</feature>
<dbReference type="InterPro" id="IPR000742">
    <property type="entry name" value="EGF"/>
</dbReference>
<reference evidence="9" key="1">
    <citation type="submission" date="2018-11" db="EMBL/GenBank/DDBJ databases">
        <authorList>
            <person name="Alioto T."/>
            <person name="Alioto T."/>
        </authorList>
    </citation>
    <scope>NUCLEOTIDE SEQUENCE</scope>
</reference>
<dbReference type="PROSITE" id="PS01186">
    <property type="entry name" value="EGF_2"/>
    <property type="match status" value="9"/>
</dbReference>
<dbReference type="GO" id="GO:0005112">
    <property type="term" value="F:Notch binding"/>
    <property type="evidence" value="ECO:0007669"/>
    <property type="project" value="TreeGrafter"/>
</dbReference>
<evidence type="ECO:0000256" key="2">
    <source>
        <dbReference type="ARBA" id="ARBA00022729"/>
    </source>
</evidence>
<dbReference type="FunFam" id="2.10.25.10:FF:000575">
    <property type="entry name" value="Crumbs, isoform C"/>
    <property type="match status" value="6"/>
</dbReference>
<dbReference type="InterPro" id="IPR029063">
    <property type="entry name" value="SAM-dependent_MTases_sf"/>
</dbReference>
<evidence type="ECO:0000256" key="4">
    <source>
        <dbReference type="ARBA" id="ARBA00023157"/>
    </source>
</evidence>
<feature type="domain" description="EGF-like" evidence="8">
    <location>
        <begin position="156"/>
        <end position="192"/>
    </location>
</feature>